<dbReference type="EMBL" id="MN740788">
    <property type="protein sequence ID" value="QHU11696.1"/>
    <property type="molecule type" value="Genomic_DNA"/>
</dbReference>
<dbReference type="PANTHER" id="PTHR23076">
    <property type="entry name" value="METALLOPROTEASE M41 FTSH"/>
    <property type="match status" value="1"/>
</dbReference>
<feature type="transmembrane region" description="Helical" evidence="10">
    <location>
        <begin position="122"/>
        <end position="142"/>
    </location>
</feature>
<dbReference type="SUPFAM" id="SSF52540">
    <property type="entry name" value="P-loop containing nucleoside triphosphate hydrolases"/>
    <property type="match status" value="1"/>
</dbReference>
<dbReference type="Gene3D" id="1.10.8.60">
    <property type="match status" value="1"/>
</dbReference>
<sequence length="614" mass="68398">MRRGHWILPLLFVVSHAFRLPMKMMMPFADVGSIFRGFEKKSLNMLTDGRLQERDLGTLLNKIRKNEVIEIVFADDLQKVVSMDTDLDVYQTTISPIISTEIVREGKEHNTHMFFQPINKNWSYLGQALLFSPFLFIGFQIIQRLFSMNRMVPMGGNGGKSLPQGYTVSSADGESPILLEDWAGSPEVFEECAEIVSYLKNSTLYKNAGARIPRGILLEGPPGTGKTLLARAIANEAQANFFAVTGSEFVELFVGMGALRVRKLFADARNHKPSIIFIDEIDALGKQRNSASGFGGNDEREQTLNQLLAEMDGFRGAEEVLVLGATNRRDILDSALLRPGRFDRVVNVPLPDAPSRRAILEVHCKRLLLEETISWDAVVSLTAGFSGAQLKNLLNEAAILCAREAGVIITQTHLMSALEKLVIGIVKKTETRDQETLERVAIHEIGHTLAVLAFPEMVDLDKVSIQSTYGGTGGYTLFREKERLREGGLYTKSMLLSKLVIMLGGKAAEHVFYGQEHVSLGSYQDLKQANDLARKMIMDYGMGNALTVYARTNKEDSVSEYMTSQVDEEALILLNQAYYNATTLLTNDFCKMISLKDRLLEKRVLLPEEVIASL</sequence>
<dbReference type="InterPro" id="IPR037219">
    <property type="entry name" value="Peptidase_M41-like"/>
</dbReference>
<dbReference type="GO" id="GO:0005737">
    <property type="term" value="C:cytoplasm"/>
    <property type="evidence" value="ECO:0007669"/>
    <property type="project" value="UniProtKB-ARBA"/>
</dbReference>
<keyword evidence="6" id="KW-0378">Hydrolase</keyword>
<evidence type="ECO:0000256" key="6">
    <source>
        <dbReference type="ARBA" id="ARBA00022801"/>
    </source>
</evidence>
<evidence type="ECO:0000313" key="12">
    <source>
        <dbReference type="EMBL" id="QHU11696.1"/>
    </source>
</evidence>
<keyword evidence="7" id="KW-0862">Zinc</keyword>
<dbReference type="AlphaFoldDB" id="A0A6C0K3P0"/>
<dbReference type="Gene3D" id="3.40.50.300">
    <property type="entry name" value="P-loop containing nucleotide triphosphate hydrolases"/>
    <property type="match status" value="1"/>
</dbReference>
<keyword evidence="9" id="KW-0482">Metalloprotease</keyword>
<dbReference type="GO" id="GO:0046872">
    <property type="term" value="F:metal ion binding"/>
    <property type="evidence" value="ECO:0007669"/>
    <property type="project" value="UniProtKB-KW"/>
</dbReference>
<dbReference type="InterPro" id="IPR000642">
    <property type="entry name" value="Peptidase_M41"/>
</dbReference>
<dbReference type="PANTHER" id="PTHR23076:SF97">
    <property type="entry name" value="ATP-DEPENDENT ZINC METALLOPROTEASE YME1L1"/>
    <property type="match status" value="1"/>
</dbReference>
<evidence type="ECO:0000256" key="7">
    <source>
        <dbReference type="ARBA" id="ARBA00022833"/>
    </source>
</evidence>
<evidence type="ECO:0000256" key="3">
    <source>
        <dbReference type="ARBA" id="ARBA00022670"/>
    </source>
</evidence>
<evidence type="ECO:0000256" key="8">
    <source>
        <dbReference type="ARBA" id="ARBA00022840"/>
    </source>
</evidence>
<dbReference type="FunFam" id="3.40.50.300:FF:000352">
    <property type="entry name" value="ATP-dependent zinc metalloprotease FTSH 7, chloroplastic"/>
    <property type="match status" value="1"/>
</dbReference>
<comment type="similarity">
    <text evidence="2">In the C-terminal section; belongs to the peptidase M41 family.</text>
</comment>
<evidence type="ECO:0000256" key="10">
    <source>
        <dbReference type="SAM" id="Phobius"/>
    </source>
</evidence>
<proteinExistence type="inferred from homology"/>
<evidence type="ECO:0000256" key="5">
    <source>
        <dbReference type="ARBA" id="ARBA00022741"/>
    </source>
</evidence>
<evidence type="ECO:0000256" key="2">
    <source>
        <dbReference type="ARBA" id="ARBA00010044"/>
    </source>
</evidence>
<protein>
    <recommendedName>
        <fullName evidence="11">AAA+ ATPase domain-containing protein</fullName>
    </recommendedName>
</protein>
<dbReference type="GO" id="GO:0006508">
    <property type="term" value="P:proteolysis"/>
    <property type="evidence" value="ECO:0007669"/>
    <property type="project" value="UniProtKB-KW"/>
</dbReference>
<dbReference type="GO" id="GO:0004222">
    <property type="term" value="F:metalloendopeptidase activity"/>
    <property type="evidence" value="ECO:0007669"/>
    <property type="project" value="InterPro"/>
</dbReference>
<dbReference type="SUPFAM" id="SSF140990">
    <property type="entry name" value="FtsH protease domain-like"/>
    <property type="match status" value="1"/>
</dbReference>
<accession>A0A6C0K3P0</accession>
<dbReference type="InterPro" id="IPR003960">
    <property type="entry name" value="ATPase_AAA_CS"/>
</dbReference>
<name>A0A6C0K3P0_9ZZZZ</name>
<dbReference type="InterPro" id="IPR003959">
    <property type="entry name" value="ATPase_AAA_core"/>
</dbReference>
<dbReference type="Gene3D" id="1.20.58.760">
    <property type="entry name" value="Peptidase M41"/>
    <property type="match status" value="1"/>
</dbReference>
<dbReference type="SMART" id="SM00382">
    <property type="entry name" value="AAA"/>
    <property type="match status" value="1"/>
</dbReference>
<evidence type="ECO:0000259" key="11">
    <source>
        <dbReference type="SMART" id="SM00382"/>
    </source>
</evidence>
<keyword evidence="8" id="KW-0067">ATP-binding</keyword>
<dbReference type="InterPro" id="IPR003593">
    <property type="entry name" value="AAA+_ATPase"/>
</dbReference>
<keyword evidence="4" id="KW-0479">Metal-binding</keyword>
<evidence type="ECO:0000256" key="4">
    <source>
        <dbReference type="ARBA" id="ARBA00022723"/>
    </source>
</evidence>
<keyword evidence="3" id="KW-0645">Protease</keyword>
<keyword evidence="10" id="KW-0472">Membrane</keyword>
<dbReference type="Pfam" id="PF01434">
    <property type="entry name" value="Peptidase_M41"/>
    <property type="match status" value="1"/>
</dbReference>
<feature type="domain" description="AAA+ ATPase" evidence="11">
    <location>
        <begin position="212"/>
        <end position="352"/>
    </location>
</feature>
<dbReference type="InterPro" id="IPR027417">
    <property type="entry name" value="P-loop_NTPase"/>
</dbReference>
<dbReference type="GO" id="GO:0030163">
    <property type="term" value="P:protein catabolic process"/>
    <property type="evidence" value="ECO:0007669"/>
    <property type="project" value="TreeGrafter"/>
</dbReference>
<dbReference type="Pfam" id="PF17862">
    <property type="entry name" value="AAA_lid_3"/>
    <property type="match status" value="1"/>
</dbReference>
<keyword evidence="10" id="KW-0812">Transmembrane</keyword>
<dbReference type="GO" id="GO:0005524">
    <property type="term" value="F:ATP binding"/>
    <property type="evidence" value="ECO:0007669"/>
    <property type="project" value="UniProtKB-KW"/>
</dbReference>
<evidence type="ECO:0000256" key="1">
    <source>
        <dbReference type="ARBA" id="ARBA00001947"/>
    </source>
</evidence>
<dbReference type="PROSITE" id="PS00674">
    <property type="entry name" value="AAA"/>
    <property type="match status" value="1"/>
</dbReference>
<dbReference type="Pfam" id="PF00004">
    <property type="entry name" value="AAA"/>
    <property type="match status" value="1"/>
</dbReference>
<comment type="cofactor">
    <cofactor evidence="1">
        <name>Zn(2+)</name>
        <dbReference type="ChEBI" id="CHEBI:29105"/>
    </cofactor>
</comment>
<dbReference type="GO" id="GO:0016887">
    <property type="term" value="F:ATP hydrolysis activity"/>
    <property type="evidence" value="ECO:0007669"/>
    <property type="project" value="InterPro"/>
</dbReference>
<dbReference type="InterPro" id="IPR041569">
    <property type="entry name" value="AAA_lid_3"/>
</dbReference>
<reference evidence="12" key="1">
    <citation type="journal article" date="2020" name="Nature">
        <title>Giant virus diversity and host interactions through global metagenomics.</title>
        <authorList>
            <person name="Schulz F."/>
            <person name="Roux S."/>
            <person name="Paez-Espino D."/>
            <person name="Jungbluth S."/>
            <person name="Walsh D.A."/>
            <person name="Denef V.J."/>
            <person name="McMahon K.D."/>
            <person name="Konstantinidis K.T."/>
            <person name="Eloe-Fadrosh E.A."/>
            <person name="Kyrpides N.C."/>
            <person name="Woyke T."/>
        </authorList>
    </citation>
    <scope>NUCLEOTIDE SEQUENCE</scope>
    <source>
        <strain evidence="12">GVMAG-S-1101169-75</strain>
    </source>
</reference>
<evidence type="ECO:0000256" key="9">
    <source>
        <dbReference type="ARBA" id="ARBA00023049"/>
    </source>
</evidence>
<dbReference type="CDD" id="cd19501">
    <property type="entry name" value="RecA-like_FtsH"/>
    <property type="match status" value="1"/>
</dbReference>
<keyword evidence="5" id="KW-0547">Nucleotide-binding</keyword>
<dbReference type="GO" id="GO:0004176">
    <property type="term" value="F:ATP-dependent peptidase activity"/>
    <property type="evidence" value="ECO:0007669"/>
    <property type="project" value="InterPro"/>
</dbReference>
<organism evidence="12">
    <name type="scientific">viral metagenome</name>
    <dbReference type="NCBI Taxonomy" id="1070528"/>
    <lineage>
        <taxon>unclassified sequences</taxon>
        <taxon>metagenomes</taxon>
        <taxon>organismal metagenomes</taxon>
    </lineage>
</organism>
<keyword evidence="10" id="KW-1133">Transmembrane helix</keyword>
<dbReference type="GO" id="GO:0005886">
    <property type="term" value="C:plasma membrane"/>
    <property type="evidence" value="ECO:0007669"/>
    <property type="project" value="TreeGrafter"/>
</dbReference>